<dbReference type="PANTHER" id="PTHR24198">
    <property type="entry name" value="ANKYRIN REPEAT AND PROTEIN KINASE DOMAIN-CONTAINING PROTEIN"/>
    <property type="match status" value="1"/>
</dbReference>
<sequence>MTPLMLTVAEGRVDAIDVLHRMGADLDIEDKLSFTALTHASVRNNSPAVTKLLKLQARPDPQDFCGNTPLIWAARCGNADVIRELRDSLTDLRQWLHKGEYEMDAREWAEY</sequence>
<evidence type="ECO:0000313" key="4">
    <source>
        <dbReference type="Proteomes" id="UP000095280"/>
    </source>
</evidence>
<evidence type="ECO:0000256" key="3">
    <source>
        <dbReference type="PROSITE-ProRule" id="PRU00023"/>
    </source>
</evidence>
<organism evidence="4 6">
    <name type="scientific">Macrostomum lignano</name>
    <dbReference type="NCBI Taxonomy" id="282301"/>
    <lineage>
        <taxon>Eukaryota</taxon>
        <taxon>Metazoa</taxon>
        <taxon>Spiralia</taxon>
        <taxon>Lophotrochozoa</taxon>
        <taxon>Platyhelminthes</taxon>
        <taxon>Rhabditophora</taxon>
        <taxon>Macrostomorpha</taxon>
        <taxon>Macrostomida</taxon>
        <taxon>Macrostomidae</taxon>
        <taxon>Macrostomum</taxon>
    </lineage>
</organism>
<dbReference type="SMART" id="SM00248">
    <property type="entry name" value="ANK"/>
    <property type="match status" value="3"/>
</dbReference>
<dbReference type="Gene3D" id="1.25.40.20">
    <property type="entry name" value="Ankyrin repeat-containing domain"/>
    <property type="match status" value="1"/>
</dbReference>
<keyword evidence="1" id="KW-0677">Repeat</keyword>
<dbReference type="GO" id="GO:0005737">
    <property type="term" value="C:cytoplasm"/>
    <property type="evidence" value="ECO:0007669"/>
    <property type="project" value="TreeGrafter"/>
</dbReference>
<keyword evidence="4" id="KW-1185">Reference proteome</keyword>
<dbReference type="PROSITE" id="PS50297">
    <property type="entry name" value="ANK_REP_REGION"/>
    <property type="match status" value="1"/>
</dbReference>
<reference evidence="5 6" key="1">
    <citation type="submission" date="2016-11" db="UniProtKB">
        <authorList>
            <consortium name="WormBaseParasite"/>
        </authorList>
    </citation>
    <scope>IDENTIFICATION</scope>
</reference>
<accession>A0A1I8G7E0</accession>
<dbReference type="AlphaFoldDB" id="A0A1I8G7E0"/>
<keyword evidence="2 3" id="KW-0040">ANK repeat</keyword>
<feature type="repeat" description="ANK" evidence="3">
    <location>
        <begin position="1"/>
        <end position="31"/>
    </location>
</feature>
<dbReference type="Pfam" id="PF12796">
    <property type="entry name" value="Ank_2"/>
    <property type="match status" value="1"/>
</dbReference>
<evidence type="ECO:0000256" key="1">
    <source>
        <dbReference type="ARBA" id="ARBA00022737"/>
    </source>
</evidence>
<name>A0A1I8G7E0_9PLAT</name>
<evidence type="ECO:0000313" key="5">
    <source>
        <dbReference type="WBParaSite" id="maker-uti_cns_0000794-snap-gene-1.24-mRNA-1"/>
    </source>
</evidence>
<dbReference type="SUPFAM" id="SSF48403">
    <property type="entry name" value="Ankyrin repeat"/>
    <property type="match status" value="1"/>
</dbReference>
<evidence type="ECO:0000313" key="6">
    <source>
        <dbReference type="WBParaSite" id="maker-uti_cns_0000958-snap-gene-0.8-mRNA-1"/>
    </source>
</evidence>
<dbReference type="InterPro" id="IPR036770">
    <property type="entry name" value="Ankyrin_rpt-contain_sf"/>
</dbReference>
<dbReference type="Proteomes" id="UP000095280">
    <property type="component" value="Unplaced"/>
</dbReference>
<protein>
    <submittedName>
        <fullName evidence="5 6">ANK_REP_REGION domain-containing protein</fullName>
    </submittedName>
</protein>
<dbReference type="PANTHER" id="PTHR24198:SF165">
    <property type="entry name" value="ANKYRIN REPEAT-CONTAINING PROTEIN-RELATED"/>
    <property type="match status" value="1"/>
</dbReference>
<dbReference type="InterPro" id="IPR002110">
    <property type="entry name" value="Ankyrin_rpt"/>
</dbReference>
<dbReference type="WBParaSite" id="maker-uti_cns_0000958-snap-gene-0.8-mRNA-1">
    <property type="protein sequence ID" value="maker-uti_cns_0000958-snap-gene-0.8-mRNA-1"/>
    <property type="gene ID" value="maker-uti_cns_0000958-snap-gene-0.8"/>
</dbReference>
<proteinExistence type="predicted"/>
<dbReference type="WBParaSite" id="maker-uti_cns_0000794-snap-gene-1.24-mRNA-1">
    <property type="protein sequence ID" value="maker-uti_cns_0000794-snap-gene-1.24-mRNA-1"/>
    <property type="gene ID" value="maker-uti_cns_0000794-snap-gene-1.24"/>
</dbReference>
<evidence type="ECO:0000256" key="2">
    <source>
        <dbReference type="ARBA" id="ARBA00023043"/>
    </source>
</evidence>
<dbReference type="PROSITE" id="PS50088">
    <property type="entry name" value="ANK_REPEAT"/>
    <property type="match status" value="1"/>
</dbReference>